<gene>
    <name evidence="3" type="ORF">PoMZ_09017</name>
</gene>
<keyword evidence="2" id="KW-0732">Signal</keyword>
<dbReference type="AlphaFoldDB" id="A0A4P7MST7"/>
<feature type="compositionally biased region" description="Pro residues" evidence="1">
    <location>
        <begin position="189"/>
        <end position="200"/>
    </location>
</feature>
<proteinExistence type="predicted"/>
<name>A0A4P7MST7_PYROR</name>
<reference evidence="3 4" key="1">
    <citation type="journal article" date="2019" name="Mol. Biol. Evol.">
        <title>Blast fungal genomes show frequent chromosomal changes, gene gains and losses, and effector gene turnover.</title>
        <authorList>
            <person name="Gomez Luciano L.B."/>
            <person name="Jason Tsai I."/>
            <person name="Chuma I."/>
            <person name="Tosa Y."/>
            <person name="Chen Y.H."/>
            <person name="Li J.Y."/>
            <person name="Li M.Y."/>
            <person name="Jade Lu M.Y."/>
            <person name="Nakayashiki H."/>
            <person name="Li W.H."/>
        </authorList>
    </citation>
    <scope>NUCLEOTIDE SEQUENCE [LARGE SCALE GENOMIC DNA]</scope>
    <source>
        <strain evidence="3">MZ5-1-6</strain>
    </source>
</reference>
<evidence type="ECO:0000313" key="4">
    <source>
        <dbReference type="Proteomes" id="UP000294847"/>
    </source>
</evidence>
<evidence type="ECO:0000313" key="3">
    <source>
        <dbReference type="EMBL" id="QBZ53339.1"/>
    </source>
</evidence>
<sequence>MHPSSFVAIIAASAAIAASPSPGPSDSCPSPHGVYRRAGWLASGLGWLPSWCSFGSSPAPAPPPKVVQPNPPYRPAAPRPKCPDWNIRGLGGPVDVGNGQCCLPGKTRDALKCCRRGWVDKLDSSELGCTSSMWQTPQTYWNFQECNTGAENLSVCKENRIILLKGLPRKYKSQSHKASEPPRQRKKPALPPKVPKPALPPRVLKPAVRVIQSTVNRPQEFGRN</sequence>
<evidence type="ECO:0000256" key="1">
    <source>
        <dbReference type="SAM" id="MobiDB-lite"/>
    </source>
</evidence>
<accession>A0A4P7MST7</accession>
<feature type="region of interest" description="Disordered" evidence="1">
    <location>
        <begin position="170"/>
        <end position="224"/>
    </location>
</feature>
<protein>
    <submittedName>
        <fullName evidence="3">Uncharacterized protein</fullName>
    </submittedName>
</protein>
<feature type="chain" id="PRO_5021011812" evidence="2">
    <location>
        <begin position="18"/>
        <end position="224"/>
    </location>
</feature>
<feature type="signal peptide" evidence="2">
    <location>
        <begin position="1"/>
        <end position="17"/>
    </location>
</feature>
<evidence type="ECO:0000256" key="2">
    <source>
        <dbReference type="SAM" id="SignalP"/>
    </source>
</evidence>
<dbReference type="Proteomes" id="UP000294847">
    <property type="component" value="Chromosome 1"/>
</dbReference>
<organism evidence="3 4">
    <name type="scientific">Pyricularia oryzae</name>
    <name type="common">Rice blast fungus</name>
    <name type="synonym">Magnaporthe oryzae</name>
    <dbReference type="NCBI Taxonomy" id="318829"/>
    <lineage>
        <taxon>Eukaryota</taxon>
        <taxon>Fungi</taxon>
        <taxon>Dikarya</taxon>
        <taxon>Ascomycota</taxon>
        <taxon>Pezizomycotina</taxon>
        <taxon>Sordariomycetes</taxon>
        <taxon>Sordariomycetidae</taxon>
        <taxon>Magnaporthales</taxon>
        <taxon>Pyriculariaceae</taxon>
        <taxon>Pyricularia</taxon>
    </lineage>
</organism>
<dbReference type="EMBL" id="CP034204">
    <property type="protein sequence ID" value="QBZ53339.1"/>
    <property type="molecule type" value="Genomic_DNA"/>
</dbReference>